<gene>
    <name evidence="2" type="ORF">BAUCODRAFT_29639</name>
</gene>
<feature type="chain" id="PRO_5004021827" evidence="1">
    <location>
        <begin position="22"/>
        <end position="570"/>
    </location>
</feature>
<name>M2NQ82_BAUPA</name>
<sequence>MFSPFPCSLASAILLLPCVFASAIGDAGILGARLVLGITTEPCCECGECETEPNQALVVETVSVCRATSSFTPYSSSGSTFYISSCTPSTVYYTQPTWHTQNVTATITQYSNETILYPTLAVSTALTTVSGSAQIKTSTATVTASYYGTSTIVTTLTVTSTPPYLTTTAITTQTATITAVVSALSTMTATSTQTVIITTTPPAVTSTATATTIVVATQTATDLTTYLSTETVTSTQTSTQLQTYTSSILSTTTTTSTATVTVTNTPAAITTTAIVTETETTVPSAFLTQTATSDIYSTGTATDTQTMTTTLIDTVTATTQLAASTLPLTIIYTSSVPASTVISTFISTNNIYATSTIIQISTVTDLVTVTNTVSMTSVSTATVTQATCSTASTSSSSSISTAWPSPTACVAAAPPYGMGQWYITSDYAVGSCLTFVGGASGLDGEQVVMAIDTSGNSGTDCAPFQSVGNGQIATLNTPHTAYDFYSDQPSDEAGDGPITFHSATYNWPYSTYSVPLQFCLQPDNSFEVTSLNNWETEVMLCQDVVYLYSAGNIPGAGCVPITLQYSTYPP</sequence>
<organism evidence="2 3">
    <name type="scientific">Baudoinia panamericana (strain UAMH 10762)</name>
    <name type="common">Angels' share fungus</name>
    <name type="synonym">Baudoinia compniacensis (strain UAMH 10762)</name>
    <dbReference type="NCBI Taxonomy" id="717646"/>
    <lineage>
        <taxon>Eukaryota</taxon>
        <taxon>Fungi</taxon>
        <taxon>Dikarya</taxon>
        <taxon>Ascomycota</taxon>
        <taxon>Pezizomycotina</taxon>
        <taxon>Dothideomycetes</taxon>
        <taxon>Dothideomycetidae</taxon>
        <taxon>Mycosphaerellales</taxon>
        <taxon>Teratosphaeriaceae</taxon>
        <taxon>Baudoinia</taxon>
    </lineage>
</organism>
<keyword evidence="1" id="KW-0732">Signal</keyword>
<dbReference type="KEGG" id="bcom:BAUCODRAFT_29639"/>
<evidence type="ECO:0000313" key="2">
    <source>
        <dbReference type="EMBL" id="EMD01196.1"/>
    </source>
</evidence>
<keyword evidence="3" id="KW-1185">Reference proteome</keyword>
<dbReference type="AlphaFoldDB" id="M2NQ82"/>
<feature type="signal peptide" evidence="1">
    <location>
        <begin position="1"/>
        <end position="21"/>
    </location>
</feature>
<dbReference type="RefSeq" id="XP_007672380.1">
    <property type="nucleotide sequence ID" value="XM_007674190.1"/>
</dbReference>
<dbReference type="EMBL" id="KB445550">
    <property type="protein sequence ID" value="EMD01196.1"/>
    <property type="molecule type" value="Genomic_DNA"/>
</dbReference>
<reference evidence="2 3" key="1">
    <citation type="journal article" date="2012" name="PLoS Pathog.">
        <title>Diverse lifestyles and strategies of plant pathogenesis encoded in the genomes of eighteen Dothideomycetes fungi.</title>
        <authorList>
            <person name="Ohm R.A."/>
            <person name="Feau N."/>
            <person name="Henrissat B."/>
            <person name="Schoch C.L."/>
            <person name="Horwitz B.A."/>
            <person name="Barry K.W."/>
            <person name="Condon B.J."/>
            <person name="Copeland A.C."/>
            <person name="Dhillon B."/>
            <person name="Glaser F."/>
            <person name="Hesse C.N."/>
            <person name="Kosti I."/>
            <person name="LaButti K."/>
            <person name="Lindquist E.A."/>
            <person name="Lucas S."/>
            <person name="Salamov A.A."/>
            <person name="Bradshaw R.E."/>
            <person name="Ciuffetti L."/>
            <person name="Hamelin R.C."/>
            <person name="Kema G.H.J."/>
            <person name="Lawrence C."/>
            <person name="Scott J.A."/>
            <person name="Spatafora J.W."/>
            <person name="Turgeon B.G."/>
            <person name="de Wit P.J.G.M."/>
            <person name="Zhong S."/>
            <person name="Goodwin S.B."/>
            <person name="Grigoriev I.V."/>
        </authorList>
    </citation>
    <scope>NUCLEOTIDE SEQUENCE [LARGE SCALE GENOMIC DNA]</scope>
    <source>
        <strain evidence="2 3">UAMH 10762</strain>
    </source>
</reference>
<protein>
    <submittedName>
        <fullName evidence="2">Uncharacterized protein</fullName>
    </submittedName>
</protein>
<evidence type="ECO:0000256" key="1">
    <source>
        <dbReference type="SAM" id="SignalP"/>
    </source>
</evidence>
<evidence type="ECO:0000313" key="3">
    <source>
        <dbReference type="Proteomes" id="UP000011761"/>
    </source>
</evidence>
<accession>M2NQ82</accession>
<dbReference type="GeneID" id="19110975"/>
<dbReference type="HOGENOM" id="CLU_478150_0_0_1"/>
<dbReference type="Proteomes" id="UP000011761">
    <property type="component" value="Unassembled WGS sequence"/>
</dbReference>
<proteinExistence type="predicted"/>